<dbReference type="AlphaFoldDB" id="A0A7G6E349"/>
<feature type="binding site" evidence="5">
    <location>
        <position position="177"/>
    </location>
    <ligand>
        <name>molybdate</name>
        <dbReference type="ChEBI" id="CHEBI:36264"/>
    </ligand>
</feature>
<evidence type="ECO:0000256" key="4">
    <source>
        <dbReference type="ARBA" id="ARBA00022729"/>
    </source>
</evidence>
<dbReference type="GO" id="GO:0015689">
    <property type="term" value="P:molybdate ion transport"/>
    <property type="evidence" value="ECO:0007669"/>
    <property type="project" value="InterPro"/>
</dbReference>
<keyword evidence="7" id="KW-1185">Reference proteome</keyword>
<keyword evidence="2 5" id="KW-0500">Molybdenum</keyword>
<evidence type="ECO:0000256" key="1">
    <source>
        <dbReference type="ARBA" id="ARBA00009175"/>
    </source>
</evidence>
<feature type="binding site" evidence="5">
    <location>
        <position position="69"/>
    </location>
    <ligand>
        <name>molybdate</name>
        <dbReference type="ChEBI" id="CHEBI:36264"/>
    </ligand>
</feature>
<name>A0A7G6E349_THEFR</name>
<dbReference type="Pfam" id="PF13531">
    <property type="entry name" value="SBP_bac_11"/>
    <property type="match status" value="1"/>
</dbReference>
<dbReference type="FunFam" id="3.40.190.10:FF:000035">
    <property type="entry name" value="Molybdate ABC transporter substrate-binding protein"/>
    <property type="match status" value="1"/>
</dbReference>
<dbReference type="PANTHER" id="PTHR30632:SF0">
    <property type="entry name" value="SULFATE-BINDING PROTEIN"/>
    <property type="match status" value="1"/>
</dbReference>
<comment type="similarity">
    <text evidence="1">Belongs to the bacterial solute-binding protein ModA family.</text>
</comment>
<dbReference type="InterPro" id="IPR005950">
    <property type="entry name" value="ModA"/>
</dbReference>
<dbReference type="GO" id="GO:0030973">
    <property type="term" value="F:molybdate ion binding"/>
    <property type="evidence" value="ECO:0007669"/>
    <property type="project" value="UniProtKB-ARBA"/>
</dbReference>
<dbReference type="KEGG" id="tfr:BR63_09375"/>
<feature type="binding site" evidence="5">
    <location>
        <position position="195"/>
    </location>
    <ligand>
        <name>molybdate</name>
        <dbReference type="ChEBI" id="CHEBI:36264"/>
    </ligand>
</feature>
<dbReference type="InterPro" id="IPR050682">
    <property type="entry name" value="ModA/WtpA"/>
</dbReference>
<evidence type="ECO:0000256" key="5">
    <source>
        <dbReference type="PIRSR" id="PIRSR004846-1"/>
    </source>
</evidence>
<sequence>MKKVVSVLALLALIFSTFIFGVGCTAKATKPGALTVSAAASLKDTMEEIKEIYAKENSKVEITYNFGASGALQQQIEQGAPADIFISAAPKQMDELQKKDLIVKDTRKDLLENKVVLVTPKDRRLITSFEDLGKKEVQKIAIGAPESVPAGKYAQDALTSLGIWNQIASKLVLAKDVRQVLTYVETGNVEAGIVYQTDAKISHKVQIAAVAPEKSHAPVVYPIAAIKSSKNMEQAQSFISFLASDKAKAVFEKYGFTVKTK</sequence>
<proteinExistence type="inferred from homology"/>
<dbReference type="EMBL" id="CP045798">
    <property type="protein sequence ID" value="QNB46503.1"/>
    <property type="molecule type" value="Genomic_DNA"/>
</dbReference>
<dbReference type="InterPro" id="IPR041879">
    <property type="entry name" value="YvgL-like_PBP2"/>
</dbReference>
<feature type="binding site" evidence="5">
    <location>
        <position position="150"/>
    </location>
    <ligand>
        <name>molybdate</name>
        <dbReference type="ChEBI" id="CHEBI:36264"/>
    </ligand>
</feature>
<gene>
    <name evidence="6" type="primary">modA</name>
    <name evidence="6" type="ORF">BR63_09375</name>
</gene>
<evidence type="ECO:0000313" key="6">
    <source>
        <dbReference type="EMBL" id="QNB46503.1"/>
    </source>
</evidence>
<dbReference type="PROSITE" id="PS51257">
    <property type="entry name" value="PROKAR_LIPOPROTEIN"/>
    <property type="match status" value="1"/>
</dbReference>
<dbReference type="SUPFAM" id="SSF53850">
    <property type="entry name" value="Periplasmic binding protein-like II"/>
    <property type="match status" value="1"/>
</dbReference>
<evidence type="ECO:0000313" key="7">
    <source>
        <dbReference type="Proteomes" id="UP000515847"/>
    </source>
</evidence>
<dbReference type="RefSeq" id="WP_034422063.1">
    <property type="nucleotide sequence ID" value="NZ_CP045798.1"/>
</dbReference>
<evidence type="ECO:0000256" key="2">
    <source>
        <dbReference type="ARBA" id="ARBA00022505"/>
    </source>
</evidence>
<organism evidence="6 7">
    <name type="scientific">Thermanaerosceptrum fracticalcis</name>
    <dbReference type="NCBI Taxonomy" id="1712410"/>
    <lineage>
        <taxon>Bacteria</taxon>
        <taxon>Bacillati</taxon>
        <taxon>Bacillota</taxon>
        <taxon>Clostridia</taxon>
        <taxon>Eubacteriales</taxon>
        <taxon>Peptococcaceae</taxon>
        <taxon>Thermanaerosceptrum</taxon>
    </lineage>
</organism>
<dbReference type="Proteomes" id="UP000515847">
    <property type="component" value="Chromosome"/>
</dbReference>
<accession>A0A7G6E349</accession>
<dbReference type="GO" id="GO:1901359">
    <property type="term" value="F:tungstate binding"/>
    <property type="evidence" value="ECO:0007669"/>
    <property type="project" value="UniProtKB-ARBA"/>
</dbReference>
<reference evidence="6 7" key="1">
    <citation type="journal article" date="2019" name="Front. Microbiol.">
        <title>Thermoanaerosceptrum fracticalcis gen. nov. sp. nov., a Novel Fumarate-Fermenting Microorganism From a Deep Fractured Carbonate Aquifer of the US Great Basin.</title>
        <authorList>
            <person name="Hamilton-Brehm S.D."/>
            <person name="Stewart L.E."/>
            <person name="Zavarin M."/>
            <person name="Caldwell M."/>
            <person name="Lawson P.A."/>
            <person name="Onstott T.C."/>
            <person name="Grzymski J."/>
            <person name="Neveux I."/>
            <person name="Lollar B.S."/>
            <person name="Russell C.E."/>
            <person name="Moser D.P."/>
        </authorList>
    </citation>
    <scope>NUCLEOTIDE SEQUENCE [LARGE SCALE GENOMIC DNA]</scope>
    <source>
        <strain evidence="6 7">DRI-13</strain>
    </source>
</reference>
<keyword evidence="3 5" id="KW-0479">Metal-binding</keyword>
<protein>
    <submittedName>
        <fullName evidence="6">Molybdate ABC transporter substrate-binding protein</fullName>
    </submittedName>
</protein>
<dbReference type="PANTHER" id="PTHR30632">
    <property type="entry name" value="MOLYBDATE-BINDING PERIPLASMIC PROTEIN"/>
    <property type="match status" value="1"/>
</dbReference>
<dbReference type="OrthoDB" id="9785015at2"/>
<dbReference type="NCBIfam" id="TIGR01256">
    <property type="entry name" value="modA"/>
    <property type="match status" value="1"/>
</dbReference>
<dbReference type="GO" id="GO:0046872">
    <property type="term" value="F:metal ion binding"/>
    <property type="evidence" value="ECO:0007669"/>
    <property type="project" value="UniProtKB-KW"/>
</dbReference>
<evidence type="ECO:0000256" key="3">
    <source>
        <dbReference type="ARBA" id="ARBA00022723"/>
    </source>
</evidence>
<keyword evidence="4" id="KW-0732">Signal</keyword>
<feature type="binding site" evidence="5">
    <location>
        <position position="41"/>
    </location>
    <ligand>
        <name>molybdate</name>
        <dbReference type="ChEBI" id="CHEBI:36264"/>
    </ligand>
</feature>
<dbReference type="Gene3D" id="3.40.190.10">
    <property type="entry name" value="Periplasmic binding protein-like II"/>
    <property type="match status" value="2"/>
</dbReference>
<dbReference type="PIRSF" id="PIRSF004846">
    <property type="entry name" value="ModA"/>
    <property type="match status" value="1"/>
</dbReference>
<dbReference type="CDD" id="cd13537">
    <property type="entry name" value="PBP2_YvgL_like"/>
    <property type="match status" value="1"/>
</dbReference>